<dbReference type="SUPFAM" id="SSF53756">
    <property type="entry name" value="UDP-Glycosyltransferase/glycogen phosphorylase"/>
    <property type="match status" value="1"/>
</dbReference>
<dbReference type="Proteomes" id="UP000591941">
    <property type="component" value="Unassembled WGS sequence"/>
</dbReference>
<gene>
    <name evidence="7" type="ORF">HNR45_000047</name>
</gene>
<evidence type="ECO:0000313" key="7">
    <source>
        <dbReference type="EMBL" id="MBB6477025.1"/>
    </source>
</evidence>
<name>A0A841QZB5_9FIRM</name>
<dbReference type="Gene3D" id="3.40.50.2000">
    <property type="entry name" value="Glycogen Phosphorylase B"/>
    <property type="match status" value="1"/>
</dbReference>
<dbReference type="PANTHER" id="PTHR43025">
    <property type="entry name" value="MONOGALACTOSYLDIACYLGLYCEROL SYNTHASE"/>
    <property type="match status" value="1"/>
</dbReference>
<dbReference type="RefSeq" id="WP_159822128.1">
    <property type="nucleotide sequence ID" value="NZ_CABWNB010000001.1"/>
</dbReference>
<dbReference type="Pfam" id="PF04101">
    <property type="entry name" value="Glyco_tran_28_C"/>
    <property type="match status" value="1"/>
</dbReference>
<keyword evidence="3 7" id="KW-0328">Glycosyltransferase</keyword>
<evidence type="ECO:0000313" key="8">
    <source>
        <dbReference type="Proteomes" id="UP000591941"/>
    </source>
</evidence>
<evidence type="ECO:0000256" key="2">
    <source>
        <dbReference type="ARBA" id="ARBA00006962"/>
    </source>
</evidence>
<feature type="domain" description="Glycosyl transferase family 28 C-terminal" evidence="5">
    <location>
        <begin position="200"/>
        <end position="323"/>
    </location>
</feature>
<accession>A0A841QZB5</accession>
<comment type="similarity">
    <text evidence="2">Belongs to the glycosyltransferase 28 family.</text>
</comment>
<dbReference type="GeneID" id="93485332"/>
<dbReference type="InterPro" id="IPR009695">
    <property type="entry name" value="Diacylglyc_glucosyltr_N"/>
</dbReference>
<dbReference type="InterPro" id="IPR007235">
    <property type="entry name" value="Glyco_trans_28_C"/>
</dbReference>
<feature type="domain" description="Diacylglycerol glucosyltransferase N-terminal" evidence="6">
    <location>
        <begin position="18"/>
        <end position="183"/>
    </location>
</feature>
<sequence>MKYKPKVCLLSASIGQGHVQAARAVAEALKRHPTGYRVQSLDFLSRDMISLDYWMRETYIKMIDLFPLIYDLLYHQSQRRHGGKQVRSLLARTFRSRMRHLLEVLSPDALVLTHPFPAAAAAKLVEKGELHIPIVTVITDFDLHQLWVYKNITAYCVPSAQVRDELIAAGIEKERVFVTGIPIMQRFYEMRKASLREPGTVLIMGGGTGLGAVKDILWRLTQVEAVQRVIVVTGQNFTLFDEIQEMREELRVPLELYGYTNEIPRLMARASLLVTKPGALTTTEAMTMHLPMLLVDAIPGQEEANAAHLEKIGCAKWILREQLVPVTREFFAGEATWYTGDQQKTQHSAQLVADIIDSLVTFEN</sequence>
<protein>
    <submittedName>
        <fullName evidence="7">Processive 1,2-diacylglycerol beta-glucosyltransferase</fullName>
        <ecNumber evidence="7">2.4.1.315</ecNumber>
    </submittedName>
</protein>
<dbReference type="GO" id="GO:0009247">
    <property type="term" value="P:glycolipid biosynthetic process"/>
    <property type="evidence" value="ECO:0007669"/>
    <property type="project" value="InterPro"/>
</dbReference>
<dbReference type="EMBL" id="JACHHI010000001">
    <property type="protein sequence ID" value="MBB6477025.1"/>
    <property type="molecule type" value="Genomic_DNA"/>
</dbReference>
<evidence type="ECO:0000259" key="6">
    <source>
        <dbReference type="Pfam" id="PF06925"/>
    </source>
</evidence>
<dbReference type="AlphaFoldDB" id="A0A841QZB5"/>
<keyword evidence="8" id="KW-1185">Reference proteome</keyword>
<evidence type="ECO:0000256" key="4">
    <source>
        <dbReference type="ARBA" id="ARBA00022679"/>
    </source>
</evidence>
<dbReference type="OrthoDB" id="9815663at2"/>
<proteinExistence type="inferred from homology"/>
<dbReference type="InterPro" id="IPR050519">
    <property type="entry name" value="Glycosyltransf_28_UgtP"/>
</dbReference>
<evidence type="ECO:0000256" key="3">
    <source>
        <dbReference type="ARBA" id="ARBA00022676"/>
    </source>
</evidence>
<dbReference type="PANTHER" id="PTHR43025:SF3">
    <property type="entry name" value="MONOGALACTOSYLDIACYLGLYCEROL SYNTHASE 1, CHLOROPLASTIC"/>
    <property type="match status" value="1"/>
</dbReference>
<keyword evidence="4 7" id="KW-0808">Transferase</keyword>
<evidence type="ECO:0000256" key="1">
    <source>
        <dbReference type="ARBA" id="ARBA00004370"/>
    </source>
</evidence>
<dbReference type="Pfam" id="PF06925">
    <property type="entry name" value="MGDG_synth"/>
    <property type="match status" value="1"/>
</dbReference>
<evidence type="ECO:0000259" key="5">
    <source>
        <dbReference type="Pfam" id="PF04101"/>
    </source>
</evidence>
<comment type="subcellular location">
    <subcellularLocation>
        <location evidence="1">Membrane</location>
    </subcellularLocation>
</comment>
<organism evidence="7 8">
    <name type="scientific">Negativicoccus succinicivorans</name>
    <dbReference type="NCBI Taxonomy" id="620903"/>
    <lineage>
        <taxon>Bacteria</taxon>
        <taxon>Bacillati</taxon>
        <taxon>Bacillota</taxon>
        <taxon>Negativicutes</taxon>
        <taxon>Veillonellales</taxon>
        <taxon>Veillonellaceae</taxon>
        <taxon>Negativicoccus</taxon>
    </lineage>
</organism>
<reference evidence="7 8" key="1">
    <citation type="submission" date="2020-08" db="EMBL/GenBank/DDBJ databases">
        <title>Genomic Encyclopedia of Type Strains, Phase IV (KMG-IV): sequencing the most valuable type-strain genomes for metagenomic binning, comparative biology and taxonomic classification.</title>
        <authorList>
            <person name="Goeker M."/>
        </authorList>
    </citation>
    <scope>NUCLEOTIDE SEQUENCE [LARGE SCALE GENOMIC DNA]</scope>
    <source>
        <strain evidence="7 8">DSM 21255</strain>
    </source>
</reference>
<comment type="caution">
    <text evidence="7">The sequence shown here is derived from an EMBL/GenBank/DDBJ whole genome shotgun (WGS) entry which is preliminary data.</text>
</comment>
<dbReference type="GO" id="GO:0016020">
    <property type="term" value="C:membrane"/>
    <property type="evidence" value="ECO:0007669"/>
    <property type="project" value="UniProtKB-SubCell"/>
</dbReference>
<dbReference type="EC" id="2.4.1.315" evidence="7"/>
<dbReference type="GO" id="GO:0016758">
    <property type="term" value="F:hexosyltransferase activity"/>
    <property type="evidence" value="ECO:0007669"/>
    <property type="project" value="InterPro"/>
</dbReference>